<protein>
    <submittedName>
        <fullName evidence="1">Uncharacterized protein</fullName>
    </submittedName>
</protein>
<accession>A0A1F5NRH2</accession>
<gene>
    <name evidence="1" type="ORF">A2660_01065</name>
</gene>
<comment type="caution">
    <text evidence="1">The sequence shown here is derived from an EMBL/GenBank/DDBJ whole genome shotgun (WGS) entry which is preliminary data.</text>
</comment>
<dbReference type="AlphaFoldDB" id="A0A1F5NRH2"/>
<dbReference type="Proteomes" id="UP000176233">
    <property type="component" value="Unassembled WGS sequence"/>
</dbReference>
<sequence>MLRFRQQAIRGKLEKESVMAETNAYDSFRFPGDIHPPISILKEFIRQTLPSEQMDDAVETHIEQCEGCGHLTAHLTWVEPLIRKSG</sequence>
<evidence type="ECO:0000313" key="2">
    <source>
        <dbReference type="Proteomes" id="UP000176233"/>
    </source>
</evidence>
<name>A0A1F5NRH2_9BACT</name>
<evidence type="ECO:0000313" key="1">
    <source>
        <dbReference type="EMBL" id="OGE80275.1"/>
    </source>
</evidence>
<dbReference type="EMBL" id="MFEJ01000016">
    <property type="protein sequence ID" value="OGE80275.1"/>
    <property type="molecule type" value="Genomic_DNA"/>
</dbReference>
<reference evidence="1 2" key="1">
    <citation type="journal article" date="2016" name="Nat. Commun.">
        <title>Thousands of microbial genomes shed light on interconnected biogeochemical processes in an aquifer system.</title>
        <authorList>
            <person name="Anantharaman K."/>
            <person name="Brown C.T."/>
            <person name="Hug L.A."/>
            <person name="Sharon I."/>
            <person name="Castelle C.J."/>
            <person name="Probst A.J."/>
            <person name="Thomas B.C."/>
            <person name="Singh A."/>
            <person name="Wilkins M.J."/>
            <person name="Karaoz U."/>
            <person name="Brodie E.L."/>
            <person name="Williams K.H."/>
            <person name="Hubbard S.S."/>
            <person name="Banfield J.F."/>
        </authorList>
    </citation>
    <scope>NUCLEOTIDE SEQUENCE [LARGE SCALE GENOMIC DNA]</scope>
</reference>
<proteinExistence type="predicted"/>
<organism evidence="1 2">
    <name type="scientific">Candidatus Doudnabacteria bacterium RIFCSPHIGHO2_01_FULL_45_18</name>
    <dbReference type="NCBI Taxonomy" id="1817823"/>
    <lineage>
        <taxon>Bacteria</taxon>
        <taxon>Candidatus Doudnaibacteriota</taxon>
    </lineage>
</organism>